<comment type="caution">
    <text evidence="3">The sequence shown here is derived from an EMBL/GenBank/DDBJ whole genome shotgun (WGS) entry which is preliminary data.</text>
</comment>
<keyword evidence="2" id="KW-1133">Transmembrane helix</keyword>
<proteinExistence type="predicted"/>
<feature type="transmembrane region" description="Helical" evidence="2">
    <location>
        <begin position="12"/>
        <end position="34"/>
    </location>
</feature>
<feature type="compositionally biased region" description="Basic and acidic residues" evidence="1">
    <location>
        <begin position="110"/>
        <end position="120"/>
    </location>
</feature>
<feature type="compositionally biased region" description="Basic and acidic residues" evidence="1">
    <location>
        <begin position="132"/>
        <end position="141"/>
    </location>
</feature>
<organism evidence="3 4">
    <name type="scientific">Ensete ventricosum</name>
    <name type="common">Abyssinian banana</name>
    <name type="synonym">Musa ensete</name>
    <dbReference type="NCBI Taxonomy" id="4639"/>
    <lineage>
        <taxon>Eukaryota</taxon>
        <taxon>Viridiplantae</taxon>
        <taxon>Streptophyta</taxon>
        <taxon>Embryophyta</taxon>
        <taxon>Tracheophyta</taxon>
        <taxon>Spermatophyta</taxon>
        <taxon>Magnoliopsida</taxon>
        <taxon>Liliopsida</taxon>
        <taxon>Zingiberales</taxon>
        <taxon>Musaceae</taxon>
        <taxon>Ensete</taxon>
    </lineage>
</organism>
<evidence type="ECO:0000256" key="2">
    <source>
        <dbReference type="SAM" id="Phobius"/>
    </source>
</evidence>
<keyword evidence="2" id="KW-0812">Transmembrane</keyword>
<name>A0A426YTD9_ENSVE</name>
<accession>A0A426YTD9</accession>
<protein>
    <submittedName>
        <fullName evidence="3">Uncharacterized protein</fullName>
    </submittedName>
</protein>
<evidence type="ECO:0000313" key="4">
    <source>
        <dbReference type="Proteomes" id="UP000287651"/>
    </source>
</evidence>
<keyword evidence="2" id="KW-0472">Membrane</keyword>
<sequence>MTGARGNNSDIAVLRYAILVAWVVTPVTAMVDGITQLRMWLLRLLSFPMEKRKQGQRDVMGAGVGGREEAGERDVVIICRCQRTVVEVGLGGRATKALRLHRQRATATAKEGDGNAEQRKKGCASEAIATRGRSEAPRPLQ</sequence>
<evidence type="ECO:0000256" key="1">
    <source>
        <dbReference type="SAM" id="MobiDB-lite"/>
    </source>
</evidence>
<feature type="region of interest" description="Disordered" evidence="1">
    <location>
        <begin position="103"/>
        <end position="141"/>
    </location>
</feature>
<evidence type="ECO:0000313" key="3">
    <source>
        <dbReference type="EMBL" id="RRT54965.1"/>
    </source>
</evidence>
<gene>
    <name evidence="3" type="ORF">B296_00036256</name>
</gene>
<dbReference type="AlphaFoldDB" id="A0A426YTD9"/>
<dbReference type="EMBL" id="AMZH03010327">
    <property type="protein sequence ID" value="RRT54965.1"/>
    <property type="molecule type" value="Genomic_DNA"/>
</dbReference>
<dbReference type="Proteomes" id="UP000287651">
    <property type="component" value="Unassembled WGS sequence"/>
</dbReference>
<reference evidence="3 4" key="1">
    <citation type="journal article" date="2014" name="Agronomy (Basel)">
        <title>A Draft Genome Sequence for Ensete ventricosum, the Drought-Tolerant Tree Against Hunger.</title>
        <authorList>
            <person name="Harrison J."/>
            <person name="Moore K.A."/>
            <person name="Paszkiewicz K."/>
            <person name="Jones T."/>
            <person name="Grant M."/>
            <person name="Ambacheew D."/>
            <person name="Muzemil S."/>
            <person name="Studholme D.J."/>
        </authorList>
    </citation>
    <scope>NUCLEOTIDE SEQUENCE [LARGE SCALE GENOMIC DNA]</scope>
</reference>